<evidence type="ECO:0000313" key="5">
    <source>
        <dbReference type="EMBL" id="QPK26106.1"/>
    </source>
</evidence>
<proteinExistence type="predicted"/>
<dbReference type="AlphaFoldDB" id="A0A433N9W9"/>
<dbReference type="EMBL" id="CP065031">
    <property type="protein sequence ID" value="QPK26106.1"/>
    <property type="molecule type" value="Genomic_DNA"/>
</dbReference>
<name>A0A433N9W9_9GAMM</name>
<sequence length="1278" mass="146150">MIMHSPWLTLSSSDDDSSETSAVGYEALTPTELDSEKASSYINALNYAYNHPDIRNVAVTGPYGAGKSSVLKTWCKTKEATLRVLTVSLADFDMQNSQRDNKKDDDDGNESGVKKDIATTEKSIEYSILQQILYKNKKDELPYSRIERISGVTEWQVAKSASTLTCIFSMVALSLFCLVPDYVTAKLSLPEILSSYLFEHPFVVRLPGVLLSLAGALYLILGQLHRIGIFDKKISLDKIDILKGAVSTKTSSPSLLNIYIDEIVYFFDSTKYDIVIFEDLDRLNNNRIFIKLREINQIINNCLTNRRPLKFIYAVKDDLFNSAESRTKFFDFVMPVIPVMDNENAPEHFSNKFTKEEKSQGGLAECISRIATFIPDMRVMHNITNEFRLYQNIVNNRENLPKLLAMIAYKNLCSEDYHGIDKKQGVIFNFMNAHVERRIQENRLSELEQQIAQEKERMGKIDNENNLSKSSLRKELLSPYINDYYKDALQFYHNGSFWSLNQVVDDENTFLSILNDSGIQTFHQTSRNMILTTGVSECRQLRTTYEDRCKLVDERIGDGLERITNNIITLEASRRKIKNESVADTANYMRKTEFIAWVKIHVNNVQDLKRSIEEQLDFIYFLLSSGYVSTDYMSFRSIFLPGGLSESDNIFIKSVMAGNDAVDTFPLHPENIENVVTRLKKLGVIERENAQHPAVTHWLLDNDPVTLAENTTVLLSQTDSKRVISLLQFIQQDFSINTRFRYLEIFMSREFLLKSLLNHMYNSGNIPVMQDMLVWLLCLNKNRHIWQSPDIFSLTGKLIGLLPKLITSVPDGYGAEFFLTIKNAGLLVSHIPLITSGENHELLNLIVRDGLFYFSPSNLKSIYFSLSPDDKGDSYQFSKSPLHSLESLQTPALMKVIHENIDEFISSTFISSTEFERIPELLNLATVSLNTAELLIERMTFQIENLETIINRHDAPEETTPSKIRNLYTMLIQKDRIAPTMANLTHLLHDNYLDTGNEVVQWANDNHNKMLPSEIIFSSSLGLGNFLVKFIGSPDLREDTLSILMGRFDIYFTRIPKTIPLRNAELLCSGKKLAPILDVFTGLYNALHSNKNNIQRMNTLLCNLIAQRPALLLEIPDEVFYVGKQFDAVLARELFNGQDIDINLKIQALRWLRDEDPSILDNCTLLSLHTLAELTPWMDDDLLRLSLLKRYLSNIDNNVDIDKEKLQLVLDSFSDDRYHGLLPRERFRKIPFTHELWAVAELLSEVGLIHSPKIGSGRDAQKIVITPPRHHSEDDSEE</sequence>
<evidence type="ECO:0000313" key="7">
    <source>
        <dbReference type="Proteomes" id="UP000762586"/>
    </source>
</evidence>
<feature type="domain" description="YobI-like P-loop NTPase" evidence="3">
    <location>
        <begin position="41"/>
        <end position="427"/>
    </location>
</feature>
<feature type="region of interest" description="Disordered" evidence="2">
    <location>
        <begin position="1"/>
        <end position="22"/>
    </location>
</feature>
<keyword evidence="1" id="KW-0175">Coiled coil</keyword>
<feature type="coiled-coil region" evidence="1">
    <location>
        <begin position="430"/>
        <end position="464"/>
    </location>
</feature>
<keyword evidence="7" id="KW-1185">Reference proteome</keyword>
<dbReference type="InterPro" id="IPR048428">
    <property type="entry name" value="YobI-NTPase"/>
</dbReference>
<accession>A0A433N9W9</accession>
<evidence type="ECO:0000313" key="6">
    <source>
        <dbReference type="Proteomes" id="UP000269351"/>
    </source>
</evidence>
<evidence type="ECO:0000256" key="1">
    <source>
        <dbReference type="SAM" id="Coils"/>
    </source>
</evidence>
<evidence type="ECO:0000259" key="3">
    <source>
        <dbReference type="Pfam" id="PF20693"/>
    </source>
</evidence>
<evidence type="ECO:0000313" key="4">
    <source>
        <dbReference type="EMBL" id="MBN3105041.1"/>
    </source>
</evidence>
<dbReference type="Pfam" id="PF20693">
    <property type="entry name" value="YobI-ATPase"/>
    <property type="match status" value="1"/>
</dbReference>
<protein>
    <recommendedName>
        <fullName evidence="3">YobI-like P-loop NTPase domain-containing protein</fullName>
    </recommendedName>
</protein>
<dbReference type="Proteomes" id="UP000762586">
    <property type="component" value="Unassembled WGS sequence"/>
</dbReference>
<organism evidence="5 6">
    <name type="scientific">Pectobacterium brasiliense</name>
    <dbReference type="NCBI Taxonomy" id="180957"/>
    <lineage>
        <taxon>Bacteria</taxon>
        <taxon>Pseudomonadati</taxon>
        <taxon>Pseudomonadota</taxon>
        <taxon>Gammaproteobacteria</taxon>
        <taxon>Enterobacterales</taxon>
        <taxon>Pectobacteriaceae</taxon>
        <taxon>Pectobacterium</taxon>
    </lineage>
</organism>
<reference evidence="5 6" key="2">
    <citation type="submission" date="2020-11" db="EMBL/GenBank/DDBJ databases">
        <title>Complete genome sequence of Pectobacterium brasiliense strain F126.</title>
        <authorList>
            <person name="Miroshnikov K."/>
            <person name="Vo T.N.H."/>
            <person name="Khodykina M.V."/>
            <person name="Kabanova A.P."/>
            <person name="Shneider M."/>
            <person name="Korzhenkov A."/>
            <person name="Toschakov S.V."/>
            <person name="Miroshnikov K.A."/>
            <person name="Ignatov A.N."/>
            <person name="Mikhailova Y.V."/>
            <person name="Shelenkov A."/>
            <person name="Yanushevich Y.G."/>
            <person name="Evseev P.V."/>
        </authorList>
    </citation>
    <scope>NUCLEOTIDE SEQUENCE [LARGE SCALE GENOMIC DNA]</scope>
    <source>
        <strain evidence="5 6">F126</strain>
    </source>
</reference>
<dbReference type="EMBL" id="JACGET010000003">
    <property type="protein sequence ID" value="MBN3105041.1"/>
    <property type="molecule type" value="Genomic_DNA"/>
</dbReference>
<dbReference type="Proteomes" id="UP000269351">
    <property type="component" value="Chromosome"/>
</dbReference>
<gene>
    <name evidence="5" type="ORF">F126LOC_010185</name>
    <name evidence="4" type="ORF">H4F48_02985</name>
</gene>
<dbReference type="RefSeq" id="WP_119871721.1">
    <property type="nucleotide sequence ID" value="NZ_BSWF01000007.1"/>
</dbReference>
<evidence type="ECO:0000256" key="2">
    <source>
        <dbReference type="SAM" id="MobiDB-lite"/>
    </source>
</evidence>
<reference evidence="4 7" key="1">
    <citation type="submission" date="2020-07" db="EMBL/GenBank/DDBJ databases">
        <title>A pangenomic view of the genus Pectobacterium provides insights into genome organization, phylogeny, and virulence.</title>
        <authorList>
            <person name="Jonkheer E."/>
            <person name="Brankovics B."/>
            <person name="Houwers I."/>
            <person name="Van Der Wolf J."/>
            <person name="Bonants P."/>
            <person name="Vreeburg R."/>
            <person name="Bollema R."/>
            <person name="De Haan J."/>
            <person name="Berke L."/>
            <person name="De Ridder D."/>
            <person name="Smit S."/>
            <person name="Van Der Lee T.A.J."/>
        </authorList>
    </citation>
    <scope>NUCLEOTIDE SEQUENCE [LARGE SCALE GENOMIC DNA]</scope>
    <source>
        <strain evidence="4 7">NAK:384</strain>
    </source>
</reference>